<dbReference type="Pfam" id="PF10615">
    <property type="entry name" value="DUF2470"/>
    <property type="match status" value="1"/>
</dbReference>
<feature type="domain" description="DUF2470" evidence="2">
    <location>
        <begin position="15"/>
        <end position="85"/>
    </location>
</feature>
<sequence length="216" mass="24010">MADPVADKSGFLRMYMSNHPDTLVAYAKWYGKVKEAISSAEMTAIDSKSMTLTCTLKSGSKKEVRVALEPPLSGYEEVKPRLLEMKALSQEGLGMIKAPKITTFKVPEGIAVTTALMAFTWYAYLAPFNSTSPFFIPANFVRSYVGFRPVELSVGFIVLSHVLESLYTFSLCRKHSTGFLVGAQYIITTLILGFPTWISLRKRIQAARIDSVMKVE</sequence>
<keyword evidence="1" id="KW-0472">Membrane</keyword>
<gene>
    <name evidence="3" type="ORF">K443DRAFT_680675</name>
</gene>
<dbReference type="AlphaFoldDB" id="A0A0C9XM18"/>
<dbReference type="Proteomes" id="UP000054477">
    <property type="component" value="Unassembled WGS sequence"/>
</dbReference>
<keyword evidence="4" id="KW-1185">Reference proteome</keyword>
<dbReference type="InterPro" id="IPR028110">
    <property type="entry name" value="TMEM254"/>
</dbReference>
<dbReference type="Pfam" id="PF14934">
    <property type="entry name" value="TMEM254"/>
    <property type="match status" value="1"/>
</dbReference>
<reference evidence="4" key="2">
    <citation type="submission" date="2015-01" db="EMBL/GenBank/DDBJ databases">
        <title>Evolutionary Origins and Diversification of the Mycorrhizal Mutualists.</title>
        <authorList>
            <consortium name="DOE Joint Genome Institute"/>
            <consortium name="Mycorrhizal Genomics Consortium"/>
            <person name="Kohler A."/>
            <person name="Kuo A."/>
            <person name="Nagy L.G."/>
            <person name="Floudas D."/>
            <person name="Copeland A."/>
            <person name="Barry K.W."/>
            <person name="Cichocki N."/>
            <person name="Veneault-Fourrey C."/>
            <person name="LaButti K."/>
            <person name="Lindquist E.A."/>
            <person name="Lipzen A."/>
            <person name="Lundell T."/>
            <person name="Morin E."/>
            <person name="Murat C."/>
            <person name="Riley R."/>
            <person name="Ohm R."/>
            <person name="Sun H."/>
            <person name="Tunlid A."/>
            <person name="Henrissat B."/>
            <person name="Grigoriev I.V."/>
            <person name="Hibbett D.S."/>
            <person name="Martin F."/>
        </authorList>
    </citation>
    <scope>NUCLEOTIDE SEQUENCE [LARGE SCALE GENOMIC DNA]</scope>
    <source>
        <strain evidence="4">LaAM-08-1</strain>
    </source>
</reference>
<feature type="transmembrane region" description="Helical" evidence="1">
    <location>
        <begin position="106"/>
        <end position="125"/>
    </location>
</feature>
<dbReference type="OrthoDB" id="5553410at2759"/>
<proteinExistence type="predicted"/>
<evidence type="ECO:0000313" key="3">
    <source>
        <dbReference type="EMBL" id="KIJ98566.1"/>
    </source>
</evidence>
<accession>A0A0C9XM18</accession>
<keyword evidence="1" id="KW-0812">Transmembrane</keyword>
<dbReference type="PANTHER" id="PTHR37783">
    <property type="entry name" value="MEMBRANE PROTEIN, PUTATIVE (AFU_ORTHOLOGUE AFUA_1G04315)-RELATED"/>
    <property type="match status" value="1"/>
</dbReference>
<protein>
    <submittedName>
        <fullName evidence="3">Unplaced genomic scaffold K443scaffold_131, whole genome shotgun sequence</fullName>
    </submittedName>
</protein>
<dbReference type="HOGENOM" id="CLU_104759_0_0_1"/>
<dbReference type="PANTHER" id="PTHR37783:SF1">
    <property type="entry name" value="MEMBRANE PROTEIN, PUTATIVE (AFU_ORTHOLOGUE AFUA_1G04315)-RELATED"/>
    <property type="match status" value="1"/>
</dbReference>
<reference evidence="3 4" key="1">
    <citation type="submission" date="2014-04" db="EMBL/GenBank/DDBJ databases">
        <authorList>
            <consortium name="DOE Joint Genome Institute"/>
            <person name="Kuo A."/>
            <person name="Kohler A."/>
            <person name="Nagy L.G."/>
            <person name="Floudas D."/>
            <person name="Copeland A."/>
            <person name="Barry K.W."/>
            <person name="Cichocki N."/>
            <person name="Veneault-Fourrey C."/>
            <person name="LaButti K."/>
            <person name="Lindquist E.A."/>
            <person name="Lipzen A."/>
            <person name="Lundell T."/>
            <person name="Morin E."/>
            <person name="Murat C."/>
            <person name="Sun H."/>
            <person name="Tunlid A."/>
            <person name="Henrissat B."/>
            <person name="Grigoriev I.V."/>
            <person name="Hibbett D.S."/>
            <person name="Martin F."/>
            <person name="Nordberg H.P."/>
            <person name="Cantor M.N."/>
            <person name="Hua S.X."/>
        </authorList>
    </citation>
    <scope>NUCLEOTIDE SEQUENCE [LARGE SCALE GENOMIC DNA]</scope>
    <source>
        <strain evidence="3 4">LaAM-08-1</strain>
    </source>
</reference>
<evidence type="ECO:0000256" key="1">
    <source>
        <dbReference type="SAM" id="Phobius"/>
    </source>
</evidence>
<organism evidence="3 4">
    <name type="scientific">Laccaria amethystina LaAM-08-1</name>
    <dbReference type="NCBI Taxonomy" id="1095629"/>
    <lineage>
        <taxon>Eukaryota</taxon>
        <taxon>Fungi</taxon>
        <taxon>Dikarya</taxon>
        <taxon>Basidiomycota</taxon>
        <taxon>Agaricomycotina</taxon>
        <taxon>Agaricomycetes</taxon>
        <taxon>Agaricomycetidae</taxon>
        <taxon>Agaricales</taxon>
        <taxon>Agaricineae</taxon>
        <taxon>Hydnangiaceae</taxon>
        <taxon>Laccaria</taxon>
    </lineage>
</organism>
<dbReference type="InterPro" id="IPR037119">
    <property type="entry name" value="Haem_oxidase_HugZ-like_sf"/>
</dbReference>
<dbReference type="Gene3D" id="3.20.180.10">
    <property type="entry name" value="PNP-oxidase-like"/>
    <property type="match status" value="1"/>
</dbReference>
<feature type="transmembrane region" description="Helical" evidence="1">
    <location>
        <begin position="179"/>
        <end position="198"/>
    </location>
</feature>
<evidence type="ECO:0000259" key="2">
    <source>
        <dbReference type="Pfam" id="PF10615"/>
    </source>
</evidence>
<dbReference type="InterPro" id="IPR019595">
    <property type="entry name" value="DUF2470"/>
</dbReference>
<keyword evidence="1" id="KW-1133">Transmembrane helix</keyword>
<evidence type="ECO:0000313" key="4">
    <source>
        <dbReference type="Proteomes" id="UP000054477"/>
    </source>
</evidence>
<dbReference type="EMBL" id="KN838666">
    <property type="protein sequence ID" value="KIJ98566.1"/>
    <property type="molecule type" value="Genomic_DNA"/>
</dbReference>
<name>A0A0C9XM18_9AGAR</name>